<dbReference type="Pfam" id="PF05130">
    <property type="entry name" value="FlgN"/>
    <property type="match status" value="1"/>
</dbReference>
<keyword evidence="4" id="KW-0969">Cilium</keyword>
<accession>A0ABV3ZT24</accession>
<dbReference type="EMBL" id="JBFYGN010000004">
    <property type="protein sequence ID" value="MEX8192246.1"/>
    <property type="molecule type" value="Genomic_DNA"/>
</dbReference>
<sequence length="141" mass="15436">MQQRWAAIAQGMQQDLAAYGRLRELLEQQFHAALRHDAPAMAQVAQNITAQADALADSRQQRVSHARALLPAGAALSMSALFGLLKAPLQQQLQALWAQLETQVQSCKALNLRNCELIMEQADLMRTVIAGGAQAEIYAPF</sequence>
<dbReference type="SUPFAM" id="SSF140566">
    <property type="entry name" value="FlgN-like"/>
    <property type="match status" value="1"/>
</dbReference>
<comment type="function">
    <text evidence="1">Required for the efficient initiation of filament assembly.</text>
</comment>
<comment type="caution">
    <text evidence="4">The sequence shown here is derived from an EMBL/GenBank/DDBJ whole genome shotgun (WGS) entry which is preliminary data.</text>
</comment>
<protein>
    <submittedName>
        <fullName evidence="4">Flagellar export chaperone FlgN</fullName>
    </submittedName>
</protein>
<dbReference type="InterPro" id="IPR036679">
    <property type="entry name" value="FlgN-like_sf"/>
</dbReference>
<evidence type="ECO:0000256" key="3">
    <source>
        <dbReference type="ARBA" id="ARBA00022795"/>
    </source>
</evidence>
<evidence type="ECO:0000256" key="2">
    <source>
        <dbReference type="ARBA" id="ARBA00007703"/>
    </source>
</evidence>
<name>A0ABV3ZT24_9BURK</name>
<evidence type="ECO:0000256" key="1">
    <source>
        <dbReference type="ARBA" id="ARBA00002397"/>
    </source>
</evidence>
<dbReference type="InterPro" id="IPR007809">
    <property type="entry name" value="FlgN-like"/>
</dbReference>
<keyword evidence="5" id="KW-1185">Reference proteome</keyword>
<dbReference type="Gene3D" id="1.20.58.300">
    <property type="entry name" value="FlgN-like"/>
    <property type="match status" value="1"/>
</dbReference>
<proteinExistence type="inferred from homology"/>
<keyword evidence="3" id="KW-1005">Bacterial flagellum biogenesis</keyword>
<keyword evidence="4" id="KW-0282">Flagellum</keyword>
<keyword evidence="4" id="KW-0966">Cell projection</keyword>
<reference evidence="4 5" key="1">
    <citation type="journal article" date="2013" name="Int. J. Syst. Evol. Microbiol.">
        <title>Comamonas guangdongensis sp. nov., isolated from subterranean forest sediment, and emended description of the genus Comamonas.</title>
        <authorList>
            <person name="Zhang J."/>
            <person name="Wang Y."/>
            <person name="Zhou S."/>
            <person name="Wu C."/>
            <person name="He J."/>
            <person name="Li F."/>
        </authorList>
    </citation>
    <scope>NUCLEOTIDE SEQUENCE [LARGE SCALE GENOMIC DNA]</scope>
    <source>
        <strain evidence="4 5">CCTCC AB2011133</strain>
    </source>
</reference>
<comment type="similarity">
    <text evidence="2">Belongs to the FlgN family.</text>
</comment>
<evidence type="ECO:0000313" key="5">
    <source>
        <dbReference type="Proteomes" id="UP001561046"/>
    </source>
</evidence>
<dbReference type="Proteomes" id="UP001561046">
    <property type="component" value="Unassembled WGS sequence"/>
</dbReference>
<evidence type="ECO:0000313" key="4">
    <source>
        <dbReference type="EMBL" id="MEX8192246.1"/>
    </source>
</evidence>
<dbReference type="RefSeq" id="WP_369337456.1">
    <property type="nucleotide sequence ID" value="NZ_JBFYGN010000004.1"/>
</dbReference>
<gene>
    <name evidence="4" type="primary">flgN</name>
    <name evidence="4" type="ORF">AB6724_05270</name>
</gene>
<organism evidence="4 5">
    <name type="scientific">Comamonas guangdongensis</name>
    <dbReference type="NCBI Taxonomy" id="510515"/>
    <lineage>
        <taxon>Bacteria</taxon>
        <taxon>Pseudomonadati</taxon>
        <taxon>Pseudomonadota</taxon>
        <taxon>Betaproteobacteria</taxon>
        <taxon>Burkholderiales</taxon>
        <taxon>Comamonadaceae</taxon>
        <taxon>Comamonas</taxon>
    </lineage>
</organism>